<protein>
    <submittedName>
        <fullName evidence="2">Uncharacterized protein</fullName>
    </submittedName>
</protein>
<proteinExistence type="predicted"/>
<feature type="transmembrane region" description="Helical" evidence="1">
    <location>
        <begin position="36"/>
        <end position="56"/>
    </location>
</feature>
<evidence type="ECO:0000313" key="2">
    <source>
        <dbReference type="EMBL" id="MBY23439.1"/>
    </source>
</evidence>
<gene>
    <name evidence="2" type="ORF">g.102316</name>
</gene>
<keyword evidence="1" id="KW-0812">Transmembrane</keyword>
<name>A0A2S2P1W5_SCHGA</name>
<reference evidence="2" key="1">
    <citation type="submission" date="2018-04" db="EMBL/GenBank/DDBJ databases">
        <title>Transcriptome of Schizaphis graminum biotype I.</title>
        <authorList>
            <person name="Scully E.D."/>
            <person name="Geib S.M."/>
            <person name="Palmer N.A."/>
            <person name="Koch K."/>
            <person name="Bradshaw J."/>
            <person name="Heng-Moss T."/>
            <person name="Sarath G."/>
        </authorList>
    </citation>
    <scope>NUCLEOTIDE SEQUENCE</scope>
</reference>
<organism evidence="2">
    <name type="scientific">Schizaphis graminum</name>
    <name type="common">Green bug aphid</name>
    <dbReference type="NCBI Taxonomy" id="13262"/>
    <lineage>
        <taxon>Eukaryota</taxon>
        <taxon>Metazoa</taxon>
        <taxon>Ecdysozoa</taxon>
        <taxon>Arthropoda</taxon>
        <taxon>Hexapoda</taxon>
        <taxon>Insecta</taxon>
        <taxon>Pterygota</taxon>
        <taxon>Neoptera</taxon>
        <taxon>Paraneoptera</taxon>
        <taxon>Hemiptera</taxon>
        <taxon>Sternorrhyncha</taxon>
        <taxon>Aphidomorpha</taxon>
        <taxon>Aphidoidea</taxon>
        <taxon>Aphididae</taxon>
        <taxon>Aphidini</taxon>
        <taxon>Schizaphis</taxon>
    </lineage>
</organism>
<keyword evidence="1" id="KW-1133">Transmembrane helix</keyword>
<evidence type="ECO:0000256" key="1">
    <source>
        <dbReference type="SAM" id="Phobius"/>
    </source>
</evidence>
<accession>A0A2S2P1W5</accession>
<sequence>MNEYQIHEGHCTLYTYYLILGKYNILYTYNSLLNDVTFFQMVFWCLTVLSICRIDLFHQRRGCRNFYTHLKIPYRGKLCSLFSRHRSCVSFYYYYYYYLLGIFYDFRN</sequence>
<dbReference type="EMBL" id="GGMR01010820">
    <property type="protein sequence ID" value="MBY23439.1"/>
    <property type="molecule type" value="Transcribed_RNA"/>
</dbReference>
<dbReference type="AlphaFoldDB" id="A0A2S2P1W5"/>
<keyword evidence="1" id="KW-0472">Membrane</keyword>